<evidence type="ECO:0000313" key="1">
    <source>
        <dbReference type="EMBL" id="GBO30990.1"/>
    </source>
</evidence>
<sequence length="119" mass="13711">MSRRLTAYQLAQRIKLQEEIHTPKAISKSISIHSPVIQASSLYSLPDKPRRHKELSSTLKRISSPNRDIEKRITFSGIFDLSPSRQVCRQSQRSRPGCCQSFHTYTCKILFPTIRLTLL</sequence>
<name>A0A4Y2W4D8_ARAVE</name>
<comment type="caution">
    <text evidence="1">The sequence shown here is derived from an EMBL/GenBank/DDBJ whole genome shotgun (WGS) entry which is preliminary data.</text>
</comment>
<proteinExistence type="predicted"/>
<reference evidence="1 2" key="1">
    <citation type="journal article" date="2019" name="Sci. Rep.">
        <title>Orb-weaving spider Araneus ventricosus genome elucidates the spidroin gene catalogue.</title>
        <authorList>
            <person name="Kono N."/>
            <person name="Nakamura H."/>
            <person name="Ohtoshi R."/>
            <person name="Moran D.A.P."/>
            <person name="Shinohara A."/>
            <person name="Yoshida Y."/>
            <person name="Fujiwara M."/>
            <person name="Mori M."/>
            <person name="Tomita M."/>
            <person name="Arakawa K."/>
        </authorList>
    </citation>
    <scope>NUCLEOTIDE SEQUENCE [LARGE SCALE GENOMIC DNA]</scope>
</reference>
<gene>
    <name evidence="1" type="ORF">AVEN_217587_1</name>
</gene>
<protein>
    <submittedName>
        <fullName evidence="1">Uncharacterized protein</fullName>
    </submittedName>
</protein>
<evidence type="ECO:0000313" key="2">
    <source>
        <dbReference type="Proteomes" id="UP000499080"/>
    </source>
</evidence>
<dbReference type="AlphaFoldDB" id="A0A4Y2W4D8"/>
<keyword evidence="2" id="KW-1185">Reference proteome</keyword>
<organism evidence="1 2">
    <name type="scientific">Araneus ventricosus</name>
    <name type="common">Orbweaver spider</name>
    <name type="synonym">Epeira ventricosa</name>
    <dbReference type="NCBI Taxonomy" id="182803"/>
    <lineage>
        <taxon>Eukaryota</taxon>
        <taxon>Metazoa</taxon>
        <taxon>Ecdysozoa</taxon>
        <taxon>Arthropoda</taxon>
        <taxon>Chelicerata</taxon>
        <taxon>Arachnida</taxon>
        <taxon>Araneae</taxon>
        <taxon>Araneomorphae</taxon>
        <taxon>Entelegynae</taxon>
        <taxon>Araneoidea</taxon>
        <taxon>Araneidae</taxon>
        <taxon>Araneus</taxon>
    </lineage>
</organism>
<dbReference type="Proteomes" id="UP000499080">
    <property type="component" value="Unassembled WGS sequence"/>
</dbReference>
<dbReference type="EMBL" id="BGPR01054209">
    <property type="protein sequence ID" value="GBO30990.1"/>
    <property type="molecule type" value="Genomic_DNA"/>
</dbReference>
<accession>A0A4Y2W4D8</accession>